<dbReference type="RefSeq" id="WP_183315546.1">
    <property type="nucleotide sequence ID" value="NZ_JACIEN010000001.1"/>
</dbReference>
<dbReference type="Pfam" id="PF09539">
    <property type="entry name" value="DUF2385"/>
    <property type="match status" value="1"/>
</dbReference>
<comment type="caution">
    <text evidence="2">The sequence shown here is derived from an EMBL/GenBank/DDBJ whole genome shotgun (WGS) entry which is preliminary data.</text>
</comment>
<evidence type="ECO:0000313" key="3">
    <source>
        <dbReference type="Proteomes" id="UP000577362"/>
    </source>
</evidence>
<keyword evidence="3" id="KW-1185">Reference proteome</keyword>
<evidence type="ECO:0000313" key="2">
    <source>
        <dbReference type="EMBL" id="MBB4015358.1"/>
    </source>
</evidence>
<protein>
    <submittedName>
        <fullName evidence="2">Uncharacterized protein (TIGR02301 family)</fullName>
    </submittedName>
</protein>
<organism evidence="2 3">
    <name type="scientific">Chelatococcus caeni</name>
    <dbReference type="NCBI Taxonomy" id="1348468"/>
    <lineage>
        <taxon>Bacteria</taxon>
        <taxon>Pseudomonadati</taxon>
        <taxon>Pseudomonadota</taxon>
        <taxon>Alphaproteobacteria</taxon>
        <taxon>Hyphomicrobiales</taxon>
        <taxon>Chelatococcaceae</taxon>
        <taxon>Chelatococcus</taxon>
    </lineage>
</organism>
<feature type="signal peptide" evidence="1">
    <location>
        <begin position="1"/>
        <end position="22"/>
    </location>
</feature>
<keyword evidence="1" id="KW-0732">Signal</keyword>
<reference evidence="2 3" key="1">
    <citation type="submission" date="2020-08" db="EMBL/GenBank/DDBJ databases">
        <title>Genomic Encyclopedia of Type Strains, Phase IV (KMG-IV): sequencing the most valuable type-strain genomes for metagenomic binning, comparative biology and taxonomic classification.</title>
        <authorList>
            <person name="Goeker M."/>
        </authorList>
    </citation>
    <scope>NUCLEOTIDE SEQUENCE [LARGE SCALE GENOMIC DNA]</scope>
    <source>
        <strain evidence="2 3">DSM 103737</strain>
    </source>
</reference>
<evidence type="ECO:0000256" key="1">
    <source>
        <dbReference type="SAM" id="SignalP"/>
    </source>
</evidence>
<accession>A0A840BV50</accession>
<dbReference type="InterPro" id="IPR012645">
    <property type="entry name" value="CHP02301"/>
</dbReference>
<gene>
    <name evidence="2" type="ORF">GGR16_000364</name>
</gene>
<dbReference type="NCBIfam" id="TIGR02301">
    <property type="entry name" value="TIGR02301 family protein"/>
    <property type="match status" value="1"/>
</dbReference>
<dbReference type="EMBL" id="JACIEN010000001">
    <property type="protein sequence ID" value="MBB4015358.1"/>
    <property type="molecule type" value="Genomic_DNA"/>
</dbReference>
<proteinExistence type="predicted"/>
<dbReference type="AlphaFoldDB" id="A0A840BV50"/>
<dbReference type="Proteomes" id="UP000577362">
    <property type="component" value="Unassembled WGS sequence"/>
</dbReference>
<name>A0A840BV50_9HYPH</name>
<feature type="chain" id="PRO_5032553189" evidence="1">
    <location>
        <begin position="23"/>
        <end position="137"/>
    </location>
</feature>
<sequence>MRPAILAACLAAAAALAPAALAQPRPPAEAPESGVEAPPPYEADMQRLARVLGVLTFIDGLCEEADAQQWRERMADLLDAEGASPQRRERLAGAYNRGYRSYALTYRRCTDAARAARALHVAEGQRLTRTLATRFGQ</sequence>